<comment type="similarity">
    <text evidence="2">Belongs to the CDP-alcohol phosphatidyltransferase class-I family.</text>
</comment>
<feature type="transmembrane region" description="Helical" evidence="4">
    <location>
        <begin position="98"/>
        <end position="114"/>
    </location>
</feature>
<evidence type="ECO:0000256" key="2">
    <source>
        <dbReference type="RuleBase" id="RU003750"/>
    </source>
</evidence>
<evidence type="ECO:0000313" key="5">
    <source>
        <dbReference type="EMBL" id="MBD9698236.1"/>
    </source>
</evidence>
<gene>
    <name evidence="5" type="ORF">IGS67_01845</name>
</gene>
<keyword evidence="4" id="KW-0472">Membrane</keyword>
<protein>
    <submittedName>
        <fullName evidence="5">CDP-alcohol phosphatidyltransferase family protein</fullName>
    </submittedName>
</protein>
<feature type="compositionally biased region" description="Low complexity" evidence="3">
    <location>
        <begin position="7"/>
        <end position="24"/>
    </location>
</feature>
<evidence type="ECO:0000256" key="4">
    <source>
        <dbReference type="SAM" id="Phobius"/>
    </source>
</evidence>
<organism evidence="5 6">
    <name type="scientific">Flavimobilis rhizosphaerae</name>
    <dbReference type="NCBI Taxonomy" id="2775421"/>
    <lineage>
        <taxon>Bacteria</taxon>
        <taxon>Bacillati</taxon>
        <taxon>Actinomycetota</taxon>
        <taxon>Actinomycetes</taxon>
        <taxon>Micrococcales</taxon>
        <taxon>Jonesiaceae</taxon>
        <taxon>Flavimobilis</taxon>
    </lineage>
</organism>
<keyword evidence="4" id="KW-1133">Transmembrane helix</keyword>
<proteinExistence type="inferred from homology"/>
<dbReference type="Proteomes" id="UP000642107">
    <property type="component" value="Unassembled WGS sequence"/>
</dbReference>
<feature type="transmembrane region" description="Helical" evidence="4">
    <location>
        <begin position="164"/>
        <end position="186"/>
    </location>
</feature>
<dbReference type="InterPro" id="IPR043130">
    <property type="entry name" value="CDP-OH_PTrfase_TM_dom"/>
</dbReference>
<dbReference type="InterPro" id="IPR048254">
    <property type="entry name" value="CDP_ALCOHOL_P_TRANSF_CS"/>
</dbReference>
<reference evidence="5 6" key="1">
    <citation type="submission" date="2020-09" db="EMBL/GenBank/DDBJ databases">
        <title>Flavimobilis rhizosphaerae sp. nov., isolated from rhizosphere soil of Spartina alterniflora.</title>
        <authorList>
            <person name="Hanqin C."/>
        </authorList>
    </citation>
    <scope>NUCLEOTIDE SEQUENCE [LARGE SCALE GENOMIC DNA]</scope>
    <source>
        <strain evidence="5 6">GY 10621</strain>
    </source>
</reference>
<feature type="region of interest" description="Disordered" evidence="3">
    <location>
        <begin position="1"/>
        <end position="24"/>
    </location>
</feature>
<dbReference type="InterPro" id="IPR000462">
    <property type="entry name" value="CDP-OH_P_trans"/>
</dbReference>
<evidence type="ECO:0000313" key="6">
    <source>
        <dbReference type="Proteomes" id="UP000642107"/>
    </source>
</evidence>
<evidence type="ECO:0000256" key="1">
    <source>
        <dbReference type="ARBA" id="ARBA00022679"/>
    </source>
</evidence>
<keyword evidence="6" id="KW-1185">Reference proteome</keyword>
<feature type="transmembrane region" description="Helical" evidence="4">
    <location>
        <begin position="233"/>
        <end position="254"/>
    </location>
</feature>
<sequence length="268" mass="27865">MGGGHTVTGRRSSSTTGSAARTAPARRTFRGAYRELAAAQKGVARSAPAYSRYVNRRLGRVLAAWAASLGLTPNQVTGVSALFTFAGIALLALGSPSWALGVAVCLCLVLGYAFDSADGQVARLTGTGSAAGEWLDHVVDATKISALPLALVVGLYRTEAVPDAWLLVPIAHAVVGAVLFFAMILTEQLRRAVGVRSQAVAGGTGPDLRALLVVPTDYGVLCLAFVMLGSLPWFLGVYTVIVVATAFFTAAACVKWYRDVRGLGAPQT</sequence>
<dbReference type="PROSITE" id="PS00379">
    <property type="entry name" value="CDP_ALCOHOL_P_TRANSF"/>
    <property type="match status" value="1"/>
</dbReference>
<dbReference type="EMBL" id="JACZDF010000001">
    <property type="protein sequence ID" value="MBD9698236.1"/>
    <property type="molecule type" value="Genomic_DNA"/>
</dbReference>
<dbReference type="Pfam" id="PF01066">
    <property type="entry name" value="CDP-OH_P_transf"/>
    <property type="match status" value="1"/>
</dbReference>
<accession>A0ABR9DM72</accession>
<evidence type="ECO:0000256" key="3">
    <source>
        <dbReference type="SAM" id="MobiDB-lite"/>
    </source>
</evidence>
<name>A0ABR9DM72_9MICO</name>
<keyword evidence="1 2" id="KW-0808">Transferase</keyword>
<keyword evidence="4" id="KW-0812">Transmembrane</keyword>
<dbReference type="Gene3D" id="1.20.120.1760">
    <property type="match status" value="1"/>
</dbReference>
<comment type="caution">
    <text evidence="5">The sequence shown here is derived from an EMBL/GenBank/DDBJ whole genome shotgun (WGS) entry which is preliminary data.</text>
</comment>